<gene>
    <name evidence="2" type="ORF">F6W70_11230</name>
</gene>
<reference evidence="2 3" key="1">
    <citation type="submission" date="2019-09" db="EMBL/GenBank/DDBJ databases">
        <title>Whole genome sequencing of Microbacterium maritypicum.</title>
        <authorList>
            <person name="Lenchi N."/>
        </authorList>
    </citation>
    <scope>NUCLEOTIDE SEQUENCE [LARGE SCALE GENOMIC DNA]</scope>
    <source>
        <strain evidence="2 3">DSM 12512</strain>
    </source>
</reference>
<evidence type="ECO:0000256" key="1">
    <source>
        <dbReference type="SAM" id="MobiDB-lite"/>
    </source>
</evidence>
<organism evidence="2 3">
    <name type="scientific">Microbacterium maritypicum</name>
    <name type="common">Microbacterium liquefaciens</name>
    <dbReference type="NCBI Taxonomy" id="33918"/>
    <lineage>
        <taxon>Bacteria</taxon>
        <taxon>Bacillati</taxon>
        <taxon>Actinomycetota</taxon>
        <taxon>Actinomycetes</taxon>
        <taxon>Micrococcales</taxon>
        <taxon>Microbacteriaceae</taxon>
        <taxon>Microbacterium</taxon>
    </lineage>
</organism>
<sequence length="165" mass="18084">MDQYLWVLKDKERDLIRELEPQRLAELDEDGLLDLHKRVRRARNKHTTNYRRGAAERVGQAGGRGAAAAGSDKARGRAYVFEEALSIISTELARAAHDAAEALKDERLARARAGKWSGPGGDAPSDDGGAAAGRMREHQQTTGGVKRDASTRAQGARRQAKRDSR</sequence>
<dbReference type="AlphaFoldDB" id="A0AAD3X0S5"/>
<dbReference type="Proteomes" id="UP000436027">
    <property type="component" value="Unassembled WGS sequence"/>
</dbReference>
<feature type="compositionally biased region" description="Basic and acidic residues" evidence="1">
    <location>
        <begin position="134"/>
        <end position="150"/>
    </location>
</feature>
<comment type="caution">
    <text evidence="2">The sequence shown here is derived from an EMBL/GenBank/DDBJ whole genome shotgun (WGS) entry which is preliminary data.</text>
</comment>
<proteinExistence type="predicted"/>
<evidence type="ECO:0000313" key="3">
    <source>
        <dbReference type="Proteomes" id="UP000436027"/>
    </source>
</evidence>
<feature type="region of interest" description="Disordered" evidence="1">
    <location>
        <begin position="112"/>
        <end position="165"/>
    </location>
</feature>
<dbReference type="RefSeq" id="WP_151486764.1">
    <property type="nucleotide sequence ID" value="NZ_BAAAIN010000001.1"/>
</dbReference>
<evidence type="ECO:0000313" key="2">
    <source>
        <dbReference type="EMBL" id="KAB1883206.1"/>
    </source>
</evidence>
<feature type="compositionally biased region" description="Low complexity" evidence="1">
    <location>
        <begin position="122"/>
        <end position="133"/>
    </location>
</feature>
<feature type="region of interest" description="Disordered" evidence="1">
    <location>
        <begin position="46"/>
        <end position="75"/>
    </location>
</feature>
<accession>A0AAD3X0S5</accession>
<protein>
    <submittedName>
        <fullName evidence="2">Uncharacterized protein</fullName>
    </submittedName>
</protein>
<name>A0AAD3X0S5_MICMQ</name>
<dbReference type="EMBL" id="WAAQ01000002">
    <property type="protein sequence ID" value="KAB1883206.1"/>
    <property type="molecule type" value="Genomic_DNA"/>
</dbReference>